<dbReference type="CDD" id="cd03033">
    <property type="entry name" value="ArsC_15kD"/>
    <property type="match status" value="1"/>
</dbReference>
<reference evidence="2" key="1">
    <citation type="submission" date="2019-06" db="EMBL/GenBank/DDBJ databases">
        <title>Complete genome sequence of Methylogaea oryzae strain JCM16910.</title>
        <authorList>
            <person name="Asakawa S."/>
        </authorList>
    </citation>
    <scope>NUCLEOTIDE SEQUENCE</scope>
    <source>
        <strain evidence="2">E10</strain>
    </source>
</reference>
<dbReference type="KEGG" id="moz:MoryE10_26410"/>
<proteinExistence type="inferred from homology"/>
<gene>
    <name evidence="2" type="ORF">MoryE10_26410</name>
</gene>
<evidence type="ECO:0000256" key="1">
    <source>
        <dbReference type="PROSITE-ProRule" id="PRU01282"/>
    </source>
</evidence>
<comment type="similarity">
    <text evidence="1">Belongs to the ArsC family.</text>
</comment>
<dbReference type="AlphaFoldDB" id="A0A8D4VQ78"/>
<dbReference type="PROSITE" id="PS51353">
    <property type="entry name" value="ARSC"/>
    <property type="match status" value="1"/>
</dbReference>
<dbReference type="Pfam" id="PF03960">
    <property type="entry name" value="ArsC"/>
    <property type="match status" value="1"/>
</dbReference>
<evidence type="ECO:0008006" key="4">
    <source>
        <dbReference type="Google" id="ProtNLM"/>
    </source>
</evidence>
<accession>A0A8D4VQ78</accession>
<keyword evidence="3" id="KW-1185">Reference proteome</keyword>
<evidence type="ECO:0000313" key="2">
    <source>
        <dbReference type="EMBL" id="BBL72035.1"/>
    </source>
</evidence>
<dbReference type="PANTHER" id="PTHR30041:SF8">
    <property type="entry name" value="PROTEIN YFFB"/>
    <property type="match status" value="1"/>
</dbReference>
<dbReference type="Proteomes" id="UP000824988">
    <property type="component" value="Chromosome"/>
</dbReference>
<name>A0A8D4VQ78_9GAMM</name>
<dbReference type="NCBIfam" id="TIGR01616">
    <property type="entry name" value="nitro_assoc"/>
    <property type="match status" value="1"/>
</dbReference>
<dbReference type="RefSeq" id="WP_221047326.1">
    <property type="nucleotide sequence ID" value="NZ_AP019782.1"/>
</dbReference>
<protein>
    <recommendedName>
        <fullName evidence="4">Nitrogenase-associated protein</fullName>
    </recommendedName>
</protein>
<dbReference type="PANTHER" id="PTHR30041">
    <property type="entry name" value="ARSENATE REDUCTASE"/>
    <property type="match status" value="1"/>
</dbReference>
<organism evidence="2 3">
    <name type="scientific">Methylogaea oryzae</name>
    <dbReference type="NCBI Taxonomy" id="1295382"/>
    <lineage>
        <taxon>Bacteria</taxon>
        <taxon>Pseudomonadati</taxon>
        <taxon>Pseudomonadota</taxon>
        <taxon>Gammaproteobacteria</taxon>
        <taxon>Methylococcales</taxon>
        <taxon>Methylococcaceae</taxon>
        <taxon>Methylogaea</taxon>
    </lineage>
</organism>
<dbReference type="InterPro" id="IPR006503">
    <property type="entry name" value="Nase-assoc"/>
</dbReference>
<dbReference type="InterPro" id="IPR006660">
    <property type="entry name" value="Arsenate_reductase-like"/>
</dbReference>
<evidence type="ECO:0000313" key="3">
    <source>
        <dbReference type="Proteomes" id="UP000824988"/>
    </source>
</evidence>
<sequence>MATVLFWEKPGCVNNARQKRLLQEAGHTVLARDLLAEPWTAQSLRPFFGRLPVADWFNRAAPGVKDGSVLPECLDEETALALMVSQPLLIRRPLMQVGDQRRTGFVPETVAAWIGLRPAAAPRGDLESCPKGHAETAGGCP</sequence>
<dbReference type="EMBL" id="AP019782">
    <property type="protein sequence ID" value="BBL72035.1"/>
    <property type="molecule type" value="Genomic_DNA"/>
</dbReference>